<keyword evidence="3" id="KW-0862">Zinc</keyword>
<accession>A0A383VCK4</accession>
<evidence type="ECO:0000256" key="3">
    <source>
        <dbReference type="ARBA" id="ARBA00022833"/>
    </source>
</evidence>
<dbReference type="PROSITE" id="PS50865">
    <property type="entry name" value="ZF_MYND_2"/>
    <property type="match status" value="1"/>
</dbReference>
<dbReference type="InterPro" id="IPR052145">
    <property type="entry name" value="Mediator/Homeobox_domain"/>
</dbReference>
<dbReference type="SUPFAM" id="SSF144232">
    <property type="entry name" value="HIT/MYND zinc finger-like"/>
    <property type="match status" value="1"/>
</dbReference>
<keyword evidence="1" id="KW-0479">Metal-binding</keyword>
<feature type="region of interest" description="Disordered" evidence="5">
    <location>
        <begin position="259"/>
        <end position="296"/>
    </location>
</feature>
<dbReference type="Pfam" id="PF01753">
    <property type="entry name" value="zf-MYND"/>
    <property type="match status" value="1"/>
</dbReference>
<evidence type="ECO:0000256" key="2">
    <source>
        <dbReference type="ARBA" id="ARBA00022771"/>
    </source>
</evidence>
<dbReference type="Proteomes" id="UP000256970">
    <property type="component" value="Unassembled WGS sequence"/>
</dbReference>
<feature type="compositionally biased region" description="Low complexity" evidence="5">
    <location>
        <begin position="558"/>
        <end position="579"/>
    </location>
</feature>
<evidence type="ECO:0000259" key="6">
    <source>
        <dbReference type="PROSITE" id="PS50865"/>
    </source>
</evidence>
<organism evidence="7 8">
    <name type="scientific">Tetradesmus obliquus</name>
    <name type="common">Green alga</name>
    <name type="synonym">Acutodesmus obliquus</name>
    <dbReference type="NCBI Taxonomy" id="3088"/>
    <lineage>
        <taxon>Eukaryota</taxon>
        <taxon>Viridiplantae</taxon>
        <taxon>Chlorophyta</taxon>
        <taxon>core chlorophytes</taxon>
        <taxon>Chlorophyceae</taxon>
        <taxon>CS clade</taxon>
        <taxon>Sphaeropleales</taxon>
        <taxon>Scenedesmaceae</taxon>
        <taxon>Tetradesmus</taxon>
    </lineage>
</organism>
<proteinExistence type="predicted"/>
<gene>
    <name evidence="7" type="ORF">BQ4739_LOCUS2634</name>
</gene>
<keyword evidence="2 4" id="KW-0863">Zinc-finger</keyword>
<name>A0A383VCK4_TETOB</name>
<dbReference type="AlphaFoldDB" id="A0A383VCK4"/>
<evidence type="ECO:0000256" key="1">
    <source>
        <dbReference type="ARBA" id="ARBA00022723"/>
    </source>
</evidence>
<dbReference type="GO" id="GO:0008270">
    <property type="term" value="F:zinc ion binding"/>
    <property type="evidence" value="ECO:0007669"/>
    <property type="project" value="UniProtKB-KW"/>
</dbReference>
<keyword evidence="8" id="KW-1185">Reference proteome</keyword>
<evidence type="ECO:0000256" key="4">
    <source>
        <dbReference type="PROSITE-ProRule" id="PRU00134"/>
    </source>
</evidence>
<dbReference type="Gene3D" id="6.10.140.2220">
    <property type="match status" value="1"/>
</dbReference>
<feature type="domain" description="MYND-type" evidence="6">
    <location>
        <begin position="758"/>
        <end position="802"/>
    </location>
</feature>
<dbReference type="EMBL" id="FNXT01000200">
    <property type="protein sequence ID" value="SZX62096.1"/>
    <property type="molecule type" value="Genomic_DNA"/>
</dbReference>
<evidence type="ECO:0000256" key="5">
    <source>
        <dbReference type="SAM" id="MobiDB-lite"/>
    </source>
</evidence>
<evidence type="ECO:0000313" key="8">
    <source>
        <dbReference type="Proteomes" id="UP000256970"/>
    </source>
</evidence>
<dbReference type="PANTHER" id="PTHR24330">
    <property type="entry name" value="HOMEOBOX PROTEIN BARH-LIKE"/>
    <property type="match status" value="1"/>
</dbReference>
<feature type="region of interest" description="Disordered" evidence="5">
    <location>
        <begin position="556"/>
        <end position="596"/>
    </location>
</feature>
<reference evidence="7 8" key="1">
    <citation type="submission" date="2016-10" db="EMBL/GenBank/DDBJ databases">
        <authorList>
            <person name="Cai Z."/>
        </authorList>
    </citation>
    <scope>NUCLEOTIDE SEQUENCE [LARGE SCALE GENOMIC DNA]</scope>
</reference>
<sequence>MLEQQQQQQQQQQPEPGLASAWIKLAVSQLQLVNSLAVLWPAGSSSSSSTTTSSSKSWLSSSKQLPIVALPAVRLAVAVLASSSDQWEINRALTTAMQLCTAIYAEASSSLGPAMVTDGAPAAAVRHVLVDRSSLTPLVLQLLSSIDMLRLLAAAHALCLQQLAWQLRTSISHGTNAIAGDSQSQAAAAAATWVGGSAGSSATAQLLQAAGFPQLQQLLASPAALAAAMDGPFSNGHGIRWVSGVLQVVWGSIARMPVSTQDSSGSSSSSSSNSSSSSSAASSGMPGCKGSCNSAQQQQQQQQQQQMQYLLGGLLQPWALVTVQSVLLAGWPATQQLSSLYALIHLLGVLSKEEDVHAAASIRQSLLQPVLLQLLPHLQQVMADPASRTSEAGSVGSWLEEGLAKLLLLLTDGDDAFFTALLSMICSSSSSSSSPGMLLCAFEAALRHGRGPKESEERSSRCEAAIPAGGIASAMAQTPSRLQQLVRSCRQQPGGGQQLLDQLFALEVTCLKHAWCLLSVFGTFESLQILADCVRGVCCMVIDALIDPFQPALDGRGSSSSSSNSTASSASSSLAAAGSQEQQPGTTTEAHQAEPQASAASASAAAASASAAAGSAAAAQWVALLSRCLFVAASALKAACGAQALASAASEGATVQGTTCSWLNAVKWCKDSVHALAHYMNVKGMPADMLLQLREQAAAAAALLGEMLDKSAAAAGSSTALQLLADMQEAGLPQQLRAFAQAVAGRIPLSSACNNPGCVSLAQRSELLLVGGKSCVCGRCRAARYCCKACQVEHWKWHKALCRSKAKPTAAAAAAVAAAAADGTAAAT</sequence>
<dbReference type="InterPro" id="IPR002893">
    <property type="entry name" value="Znf_MYND"/>
</dbReference>
<protein>
    <recommendedName>
        <fullName evidence="6">MYND-type domain-containing protein</fullName>
    </recommendedName>
</protein>
<feature type="compositionally biased region" description="Low complexity" evidence="5">
    <location>
        <begin position="263"/>
        <end position="284"/>
    </location>
</feature>
<evidence type="ECO:0000313" key="7">
    <source>
        <dbReference type="EMBL" id="SZX62096.1"/>
    </source>
</evidence>
<feature type="compositionally biased region" description="Polar residues" evidence="5">
    <location>
        <begin position="580"/>
        <end position="590"/>
    </location>
</feature>